<feature type="transmembrane region" description="Helical" evidence="7">
    <location>
        <begin position="6"/>
        <end position="26"/>
    </location>
</feature>
<sequence>MAAIDFFGLFFLGLGPGLAFFIVLIARKSFLVLLALFSAFLWLIVLLVTSAIFRGFVPLDPEQGPYAGMLIASVVIEELTRYGAWRMHRKTLEVFDVMARNSGHRFSLLDKLYMATAWGYGHGACHAVFFFLSFLPLTTNDGTYYLSVCPQMSIFLVGALYSLSFGMILTCLMIIAFDGYVSKNWVHVAAAPVIHCGASMLTLLNFQQGGCVPSMSTLLAIGGVLVVYTVGLCWRKANAA</sequence>
<evidence type="ECO:0000256" key="2">
    <source>
        <dbReference type="ARBA" id="ARBA00005577"/>
    </source>
</evidence>
<feature type="transmembrane region" description="Helical" evidence="7">
    <location>
        <begin position="33"/>
        <end position="57"/>
    </location>
</feature>
<keyword evidence="6 7" id="KW-0472">Membrane</keyword>
<name>A0A835YGV4_9CHLO</name>
<feature type="transmembrane region" description="Helical" evidence="7">
    <location>
        <begin position="112"/>
        <end position="134"/>
    </location>
</feature>
<comment type="subcellular location">
    <subcellularLocation>
        <location evidence="1">Membrane</location>
        <topology evidence="1">Multi-pass membrane protein</topology>
    </subcellularLocation>
</comment>
<proteinExistence type="inferred from homology"/>
<comment type="caution">
    <text evidence="8">The sequence shown here is derived from an EMBL/GenBank/DDBJ whole genome shotgun (WGS) entry which is preliminary data.</text>
</comment>
<dbReference type="GO" id="GO:0007219">
    <property type="term" value="P:Notch signaling pathway"/>
    <property type="evidence" value="ECO:0007669"/>
    <property type="project" value="UniProtKB-KW"/>
</dbReference>
<keyword evidence="5 7" id="KW-1133">Transmembrane helix</keyword>
<evidence type="ECO:0000313" key="8">
    <source>
        <dbReference type="EMBL" id="KAG2500706.1"/>
    </source>
</evidence>
<organism evidence="8 9">
    <name type="scientific">Edaphochlamys debaryana</name>
    <dbReference type="NCBI Taxonomy" id="47281"/>
    <lineage>
        <taxon>Eukaryota</taxon>
        <taxon>Viridiplantae</taxon>
        <taxon>Chlorophyta</taxon>
        <taxon>core chlorophytes</taxon>
        <taxon>Chlorophyceae</taxon>
        <taxon>CS clade</taxon>
        <taxon>Chlamydomonadales</taxon>
        <taxon>Chlamydomonadales incertae sedis</taxon>
        <taxon>Edaphochlamys</taxon>
    </lineage>
</organism>
<reference evidence="8" key="1">
    <citation type="journal article" date="2020" name="bioRxiv">
        <title>Comparative genomics of Chlamydomonas.</title>
        <authorList>
            <person name="Craig R.J."/>
            <person name="Hasan A.R."/>
            <person name="Ness R.W."/>
            <person name="Keightley P.D."/>
        </authorList>
    </citation>
    <scope>NUCLEOTIDE SEQUENCE</scope>
    <source>
        <strain evidence="8">CCAP 11/70</strain>
    </source>
</reference>
<evidence type="ECO:0000256" key="1">
    <source>
        <dbReference type="ARBA" id="ARBA00004141"/>
    </source>
</evidence>
<keyword evidence="4" id="KW-0914">Notch signaling pathway</keyword>
<feature type="transmembrane region" description="Helical" evidence="7">
    <location>
        <begin position="212"/>
        <end position="234"/>
    </location>
</feature>
<evidence type="ECO:0000256" key="5">
    <source>
        <dbReference type="ARBA" id="ARBA00022989"/>
    </source>
</evidence>
<evidence type="ECO:0000313" key="9">
    <source>
        <dbReference type="Proteomes" id="UP000612055"/>
    </source>
</evidence>
<dbReference type="Pfam" id="PF06105">
    <property type="entry name" value="Aph-1"/>
    <property type="match status" value="1"/>
</dbReference>
<dbReference type="PANTHER" id="PTHR12889">
    <property type="entry name" value="GAMMA-SECRETASE SUBUNIT APH-1"/>
    <property type="match status" value="1"/>
</dbReference>
<feature type="transmembrane region" description="Helical" evidence="7">
    <location>
        <begin position="154"/>
        <end position="177"/>
    </location>
</feature>
<evidence type="ECO:0000256" key="4">
    <source>
        <dbReference type="ARBA" id="ARBA00022976"/>
    </source>
</evidence>
<dbReference type="EMBL" id="JAEHOE010000003">
    <property type="protein sequence ID" value="KAG2500706.1"/>
    <property type="molecule type" value="Genomic_DNA"/>
</dbReference>
<evidence type="ECO:0000256" key="6">
    <source>
        <dbReference type="ARBA" id="ARBA00023136"/>
    </source>
</evidence>
<dbReference type="InterPro" id="IPR009294">
    <property type="entry name" value="Aph-1"/>
</dbReference>
<dbReference type="GO" id="GO:0016020">
    <property type="term" value="C:membrane"/>
    <property type="evidence" value="ECO:0007669"/>
    <property type="project" value="UniProtKB-SubCell"/>
</dbReference>
<keyword evidence="9" id="KW-1185">Reference proteome</keyword>
<comment type="similarity">
    <text evidence="2">Belongs to the APH-1 family.</text>
</comment>
<evidence type="ECO:0000256" key="7">
    <source>
        <dbReference type="SAM" id="Phobius"/>
    </source>
</evidence>
<dbReference type="OrthoDB" id="6507463at2759"/>
<accession>A0A835YGV4</accession>
<dbReference type="GO" id="GO:0016485">
    <property type="term" value="P:protein processing"/>
    <property type="evidence" value="ECO:0007669"/>
    <property type="project" value="InterPro"/>
</dbReference>
<dbReference type="AlphaFoldDB" id="A0A835YGV4"/>
<evidence type="ECO:0000256" key="3">
    <source>
        <dbReference type="ARBA" id="ARBA00022692"/>
    </source>
</evidence>
<keyword evidence="3 7" id="KW-0812">Transmembrane</keyword>
<protein>
    <submittedName>
        <fullName evidence="8">Uncharacterized protein</fullName>
    </submittedName>
</protein>
<dbReference type="Proteomes" id="UP000612055">
    <property type="component" value="Unassembled WGS sequence"/>
</dbReference>
<gene>
    <name evidence="8" type="ORF">HYH03_001471</name>
</gene>